<dbReference type="PANTHER" id="PTHR43667:SF2">
    <property type="entry name" value="FATTY ACID C-METHYL TRANSFERASE"/>
    <property type="match status" value="1"/>
</dbReference>
<evidence type="ECO:0000256" key="1">
    <source>
        <dbReference type="SAM" id="MobiDB-lite"/>
    </source>
</evidence>
<dbReference type="PANTHER" id="PTHR43667">
    <property type="entry name" value="CYCLOPROPANE-FATTY-ACYL-PHOSPHOLIPID SYNTHASE"/>
    <property type="match status" value="1"/>
</dbReference>
<dbReference type="InterPro" id="IPR029063">
    <property type="entry name" value="SAM-dependent_MTases_sf"/>
</dbReference>
<dbReference type="Pfam" id="PF21782">
    <property type="entry name" value="WHD_PKMT"/>
    <property type="match status" value="1"/>
</dbReference>
<dbReference type="InterPro" id="IPR018773">
    <property type="entry name" value="MeTrfase_reg_dom_prd"/>
</dbReference>
<gene>
    <name evidence="5" type="ORF">DWE98_09590</name>
</gene>
<dbReference type="GO" id="GO:0008168">
    <property type="term" value="F:methyltransferase activity"/>
    <property type="evidence" value="ECO:0007669"/>
    <property type="project" value="UniProtKB-KW"/>
</dbReference>
<feature type="domain" description="Methyltransferase regulatory" evidence="2">
    <location>
        <begin position="237"/>
        <end position="319"/>
    </location>
</feature>
<feature type="region of interest" description="Disordered" evidence="1">
    <location>
        <begin position="1"/>
        <end position="21"/>
    </location>
</feature>
<feature type="domain" description="PKMT C-terminal winged helix" evidence="4">
    <location>
        <begin position="443"/>
        <end position="497"/>
    </location>
</feature>
<dbReference type="EMBL" id="QQTP01000004">
    <property type="protein sequence ID" value="RDJ26090.1"/>
    <property type="molecule type" value="Genomic_DNA"/>
</dbReference>
<dbReference type="GO" id="GO:0032259">
    <property type="term" value="P:methylation"/>
    <property type="evidence" value="ECO:0007669"/>
    <property type="project" value="UniProtKB-KW"/>
</dbReference>
<dbReference type="Pfam" id="PF10119">
    <property type="entry name" value="MethyTransf_Reg"/>
    <property type="match status" value="1"/>
</dbReference>
<dbReference type="CDD" id="cd02440">
    <property type="entry name" value="AdoMet_MTases"/>
    <property type="match status" value="1"/>
</dbReference>
<evidence type="ECO:0000313" key="5">
    <source>
        <dbReference type="EMBL" id="RDJ26090.1"/>
    </source>
</evidence>
<dbReference type="Proteomes" id="UP000255207">
    <property type="component" value="Unassembled WGS sequence"/>
</dbReference>
<evidence type="ECO:0000259" key="3">
    <source>
        <dbReference type="Pfam" id="PF13847"/>
    </source>
</evidence>
<reference evidence="6" key="1">
    <citation type="submission" date="2018-07" db="EMBL/GenBank/DDBJ databases">
        <authorList>
            <person name="Safronova V.I."/>
            <person name="Chirak E.R."/>
            <person name="Sazanova A.L."/>
        </authorList>
    </citation>
    <scope>NUCLEOTIDE SEQUENCE [LARGE SCALE GENOMIC DNA]</scope>
    <source>
        <strain evidence="6">RCAM04685</strain>
    </source>
</reference>
<organism evidence="5 6">
    <name type="scientific">Bosea caraganae</name>
    <dbReference type="NCBI Taxonomy" id="2763117"/>
    <lineage>
        <taxon>Bacteria</taxon>
        <taxon>Pseudomonadati</taxon>
        <taxon>Pseudomonadota</taxon>
        <taxon>Alphaproteobacteria</taxon>
        <taxon>Hyphomicrobiales</taxon>
        <taxon>Boseaceae</taxon>
        <taxon>Bosea</taxon>
    </lineage>
</organism>
<evidence type="ECO:0000259" key="2">
    <source>
        <dbReference type="Pfam" id="PF10119"/>
    </source>
</evidence>
<keyword evidence="5" id="KW-0489">Methyltransferase</keyword>
<dbReference type="InterPro" id="IPR025714">
    <property type="entry name" value="Methyltranfer_dom"/>
</dbReference>
<evidence type="ECO:0000313" key="6">
    <source>
        <dbReference type="Proteomes" id="UP000255207"/>
    </source>
</evidence>
<dbReference type="Gene3D" id="3.40.50.150">
    <property type="entry name" value="Vaccinia Virus protein VP39"/>
    <property type="match status" value="1"/>
</dbReference>
<name>A0A370L7F3_9HYPH</name>
<dbReference type="InterPro" id="IPR048976">
    <property type="entry name" value="WHD_PKMT"/>
</dbReference>
<feature type="domain" description="Methyltransferase" evidence="3">
    <location>
        <begin position="64"/>
        <end position="173"/>
    </location>
</feature>
<dbReference type="InterPro" id="IPR050723">
    <property type="entry name" value="CFA/CMAS"/>
</dbReference>
<dbReference type="OrthoDB" id="5298787at2"/>
<keyword evidence="6" id="KW-1185">Reference proteome</keyword>
<protein>
    <submittedName>
        <fullName evidence="5">Methyltransferase domain-containing protein</fullName>
    </submittedName>
</protein>
<keyword evidence="5" id="KW-0808">Transferase</keyword>
<comment type="caution">
    <text evidence="5">The sequence shown here is derived from an EMBL/GenBank/DDBJ whole genome shotgun (WGS) entry which is preliminary data.</text>
</comment>
<proteinExistence type="predicted"/>
<dbReference type="AlphaFoldDB" id="A0A370L7F3"/>
<evidence type="ECO:0000259" key="4">
    <source>
        <dbReference type="Pfam" id="PF21782"/>
    </source>
</evidence>
<dbReference type="Pfam" id="PF13847">
    <property type="entry name" value="Methyltransf_31"/>
    <property type="match status" value="1"/>
</dbReference>
<dbReference type="SUPFAM" id="SSF53335">
    <property type="entry name" value="S-adenosyl-L-methionine-dependent methyltransferases"/>
    <property type="match status" value="1"/>
</dbReference>
<accession>A0A370L7F3</accession>
<sequence length="537" mass="58099">MPATRSTAGSSSRSSAADRRGQMNDVAANPYDAVAYPGHAFSQTHPAKLATIAHIHGMSPAPMAGMRVLELGCGSGGNLIPMALRFPRADFLGIDLSRSAVELARRNAGALGLANVAFEQRDIMDVSAALGRFDYILVHGVYSWVPQFVRDKILAIFGELLAPQGVAYVSYNALPGGHLRDIARDVMLFHTRDVSEPLERVRTARAALKSFAEATDPDSFYGAALRKRLQQVDELPDAVLYHDDLNPIARAFTVHEVVSAAAGHGLKFLAEASFPNQFGTAGGAAQQLLAQVGTEDPLAREQSLDLLIGRSFRETLLCRTEVALRREMDADSLSPYHLSAYVRQVEISEQERRPGVDRFQFQQGVAVSIDLDSCKAALRALGRAWPASLGHGDLIARALAEIGPVADREREAVRLSEALFAIFKAGLLDIRLEPPQVANTISERPVASRLARRQAESSSEVTDLLHRAVTLDSIVVRKFVCLMDGTRDAEALLADLNLFLAEAHASGEAPPGLPKLATRDEVLMHLEDVARLALLSG</sequence>
<feature type="compositionally biased region" description="Low complexity" evidence="1">
    <location>
        <begin position="1"/>
        <end position="15"/>
    </location>
</feature>